<dbReference type="RefSeq" id="WP_083031320.1">
    <property type="nucleotide sequence ID" value="NZ_AP022618.1"/>
</dbReference>
<comment type="caution">
    <text evidence="1">The sequence shown here is derived from an EMBL/GenBank/DDBJ whole genome shotgun (WGS) entry which is preliminary data.</text>
</comment>
<reference evidence="1 2" key="1">
    <citation type="submission" date="2016-12" db="EMBL/GenBank/DDBJ databases">
        <title>The new phylogeny of genus Mycobacterium.</title>
        <authorList>
            <person name="Tortoli E."/>
            <person name="Trovato A."/>
            <person name="Cirillo D.M."/>
        </authorList>
    </citation>
    <scope>NUCLEOTIDE SEQUENCE [LARGE SCALE GENOMIC DNA]</scope>
    <source>
        <strain evidence="1 2">DSM 45130</strain>
    </source>
</reference>
<dbReference type="EMBL" id="MVHS01000027">
    <property type="protein sequence ID" value="ORA69905.1"/>
    <property type="molecule type" value="Genomic_DNA"/>
</dbReference>
<accession>A0A1X0DBY2</accession>
<protein>
    <submittedName>
        <fullName evidence="1">Uncharacterized protein</fullName>
    </submittedName>
</protein>
<dbReference type="Proteomes" id="UP000192801">
    <property type="component" value="Unassembled WGS sequence"/>
</dbReference>
<sequence>MGTTVTKIVTAVAAAAAVPGLLAGAGTAHAAGLNVTPVPQITGDGIWIGWTAGSGATWCTASSDWFSSRAYQNATGTGGVFVTSIPLNRVSLIDVKCDNGDTGHVPGFWY</sequence>
<dbReference type="OrthoDB" id="4640288at2"/>
<dbReference type="AlphaFoldDB" id="A0A1X0DBY2"/>
<gene>
    <name evidence="1" type="ORF">BST26_12365</name>
</gene>
<dbReference type="STRING" id="444597.BST26_12365"/>
<evidence type="ECO:0000313" key="1">
    <source>
        <dbReference type="EMBL" id="ORA69905.1"/>
    </source>
</evidence>
<evidence type="ECO:0000313" key="2">
    <source>
        <dbReference type="Proteomes" id="UP000192801"/>
    </source>
</evidence>
<keyword evidence="2" id="KW-1185">Reference proteome</keyword>
<organism evidence="1 2">
    <name type="scientific">Mycolicibacterium insubricum</name>
    <dbReference type="NCBI Taxonomy" id="444597"/>
    <lineage>
        <taxon>Bacteria</taxon>
        <taxon>Bacillati</taxon>
        <taxon>Actinomycetota</taxon>
        <taxon>Actinomycetes</taxon>
        <taxon>Mycobacteriales</taxon>
        <taxon>Mycobacteriaceae</taxon>
        <taxon>Mycolicibacterium</taxon>
    </lineage>
</organism>
<name>A0A1X0DBY2_9MYCO</name>
<proteinExistence type="predicted"/>